<dbReference type="Proteomes" id="UP000232003">
    <property type="component" value="Plasmid pNFSY08"/>
</dbReference>
<dbReference type="EMBL" id="CP024793">
    <property type="protein sequence ID" value="AUB44633.1"/>
    <property type="molecule type" value="Genomic_DNA"/>
</dbReference>
<dbReference type="KEGG" id="nfl:COO91_10871"/>
<dbReference type="AlphaFoldDB" id="A0A2K8TAL8"/>
<sequence>MLWVNPKTTMSFPIRLFGHGRKSELRIVLTLPCVKYWNRAGAFV</sequence>
<reference evidence="1 2" key="1">
    <citation type="submission" date="2017-11" db="EMBL/GenBank/DDBJ databases">
        <title>Complete genome of a free-living desiccation-tolerant cyanobacterium and its photosynthetic adaptation to extreme terrestrial habitat.</title>
        <authorList>
            <person name="Shang J."/>
        </authorList>
    </citation>
    <scope>NUCLEOTIDE SEQUENCE [LARGE SCALE GENOMIC DNA]</scope>
    <source>
        <strain evidence="1 2">CCNUN1</strain>
        <plasmid evidence="2">pnfsy08</plasmid>
    </source>
</reference>
<evidence type="ECO:0000313" key="1">
    <source>
        <dbReference type="EMBL" id="AUB44633.1"/>
    </source>
</evidence>
<name>A0A2K8TAL8_9NOSO</name>
<proteinExistence type="predicted"/>
<protein>
    <submittedName>
        <fullName evidence="1">Uncharacterized protein</fullName>
    </submittedName>
</protein>
<organism evidence="1 2">
    <name type="scientific">Nostoc flagelliforme CCNUN1</name>
    <dbReference type="NCBI Taxonomy" id="2038116"/>
    <lineage>
        <taxon>Bacteria</taxon>
        <taxon>Bacillati</taxon>
        <taxon>Cyanobacteriota</taxon>
        <taxon>Cyanophyceae</taxon>
        <taxon>Nostocales</taxon>
        <taxon>Nostocaceae</taxon>
        <taxon>Nostoc</taxon>
    </lineage>
</organism>
<gene>
    <name evidence="1" type="ORF">COO91_10871</name>
</gene>
<keyword evidence="1" id="KW-0614">Plasmid</keyword>
<geneLocation type="plasmid" evidence="2">
    <name>pnfsy08</name>
</geneLocation>
<evidence type="ECO:0000313" key="2">
    <source>
        <dbReference type="Proteomes" id="UP000232003"/>
    </source>
</evidence>
<accession>A0A2K8TAL8</accession>
<keyword evidence="2" id="KW-1185">Reference proteome</keyword>